<dbReference type="EMBL" id="JBJKFK010000417">
    <property type="protein sequence ID" value="KAL3317182.1"/>
    <property type="molecule type" value="Genomic_DNA"/>
</dbReference>
<feature type="compositionally biased region" description="Basic and acidic residues" evidence="1">
    <location>
        <begin position="32"/>
        <end position="48"/>
    </location>
</feature>
<evidence type="ECO:0000256" key="1">
    <source>
        <dbReference type="SAM" id="MobiDB-lite"/>
    </source>
</evidence>
<evidence type="ECO:0000313" key="2">
    <source>
        <dbReference type="EMBL" id="KAL3317182.1"/>
    </source>
</evidence>
<accession>A0ABD2QD81</accession>
<proteinExistence type="predicted"/>
<evidence type="ECO:0000313" key="3">
    <source>
        <dbReference type="Proteomes" id="UP001626550"/>
    </source>
</evidence>
<keyword evidence="3" id="KW-1185">Reference proteome</keyword>
<gene>
    <name evidence="2" type="ORF">Ciccas_004158</name>
</gene>
<dbReference type="Proteomes" id="UP001626550">
    <property type="component" value="Unassembled WGS sequence"/>
</dbReference>
<sequence length="73" mass="8330">MLPFTDSTRLFLPVSRGTEKIAQRSPPNLTQEETKKAPPNKSESREMEEQMNLFEILSSSEIDKPTRSNQIHG</sequence>
<protein>
    <submittedName>
        <fullName evidence="2">Uncharacterized protein</fullName>
    </submittedName>
</protein>
<name>A0ABD2QD81_9PLAT</name>
<feature type="region of interest" description="Disordered" evidence="1">
    <location>
        <begin position="15"/>
        <end position="49"/>
    </location>
</feature>
<comment type="caution">
    <text evidence="2">The sequence shown here is derived from an EMBL/GenBank/DDBJ whole genome shotgun (WGS) entry which is preliminary data.</text>
</comment>
<reference evidence="2 3" key="1">
    <citation type="submission" date="2024-11" db="EMBL/GenBank/DDBJ databases">
        <title>Adaptive evolution of stress response genes in parasites aligns with host niche diversity.</title>
        <authorList>
            <person name="Hahn C."/>
            <person name="Resl P."/>
        </authorList>
    </citation>
    <scope>NUCLEOTIDE SEQUENCE [LARGE SCALE GENOMIC DNA]</scope>
    <source>
        <strain evidence="2">EGGRZ-B1_66</strain>
        <tissue evidence="2">Body</tissue>
    </source>
</reference>
<dbReference type="AlphaFoldDB" id="A0ABD2QD81"/>
<organism evidence="2 3">
    <name type="scientific">Cichlidogyrus casuarinus</name>
    <dbReference type="NCBI Taxonomy" id="1844966"/>
    <lineage>
        <taxon>Eukaryota</taxon>
        <taxon>Metazoa</taxon>
        <taxon>Spiralia</taxon>
        <taxon>Lophotrochozoa</taxon>
        <taxon>Platyhelminthes</taxon>
        <taxon>Monogenea</taxon>
        <taxon>Monopisthocotylea</taxon>
        <taxon>Dactylogyridea</taxon>
        <taxon>Ancyrocephalidae</taxon>
        <taxon>Cichlidogyrus</taxon>
    </lineage>
</organism>